<dbReference type="InterPro" id="IPR035985">
    <property type="entry name" value="Ubiquitin-activating_enz"/>
</dbReference>
<feature type="region of interest" description="Disordered" evidence="1">
    <location>
        <begin position="193"/>
        <end position="395"/>
    </location>
</feature>
<evidence type="ECO:0000313" key="4">
    <source>
        <dbReference type="Proteomes" id="UP000199202"/>
    </source>
</evidence>
<feature type="compositionally biased region" description="Low complexity" evidence="1">
    <location>
        <begin position="227"/>
        <end position="256"/>
    </location>
</feature>
<dbReference type="InterPro" id="IPR000594">
    <property type="entry name" value="ThiF_NAD_FAD-bd"/>
</dbReference>
<feature type="domain" description="THIF-type NAD/FAD binding fold" evidence="2">
    <location>
        <begin position="120"/>
        <end position="188"/>
    </location>
</feature>
<proteinExistence type="predicted"/>
<protein>
    <submittedName>
        <fullName evidence="3">ThiF family protein</fullName>
    </submittedName>
</protein>
<accession>A0A1G8N4U7</accession>
<dbReference type="Gene3D" id="3.40.50.720">
    <property type="entry name" value="NAD(P)-binding Rossmann-like Domain"/>
    <property type="match status" value="2"/>
</dbReference>
<keyword evidence="4" id="KW-1185">Reference proteome</keyword>
<feature type="compositionally biased region" description="Pro residues" evidence="1">
    <location>
        <begin position="214"/>
        <end position="226"/>
    </location>
</feature>
<evidence type="ECO:0000259" key="2">
    <source>
        <dbReference type="Pfam" id="PF00899"/>
    </source>
</evidence>
<dbReference type="Pfam" id="PF00899">
    <property type="entry name" value="ThiF"/>
    <property type="match status" value="1"/>
</dbReference>
<dbReference type="AlphaFoldDB" id="A0A1G8N4U7"/>
<gene>
    <name evidence="3" type="ORF">SAMN05421869_10718</name>
</gene>
<sequence>MKPALRRIIRDEHTVQYGVHPLRAVMLSGLTQPVRQWIERLDGTRDLKRVLRDASDAGLDELRARSLLDQLAAQGALHDAATSNAPLSDLPLAERDRLRPDLDALDLASTAPDGGIALLARRRKLRVRVYGAGRVGAQIVTLLAACGVGNIRVIDPGQVRPCDIAPGGLTWAEIGLTREDGAAAVARRLAYTGPEPTESDEPTYPHESADSPQPAEPSQPTPPPPRTAASIRTPTATRSPTPSATRRPSATATATANGSPSPDAKGQLAGTDAGQPSSAFTTPAPSSPAAVRSTALTTRAASATAGVRPASSGSSGVRTAASSSVVRSSGPPDQAAPTTGPTEPAMDRGSKRGQEGGRKVRTRAVGKPGTDLTSTSRPDRASRPALGADPGLGSEMEELMTRPSSVNVLAGGSYLGDRSETIDLVILAPVGPLDGVLVNELTVLGIPHLLASAFEGHGIVGPLVLPGKTACLHCLDLTRRDYDPAWPMVTARLGGYPPGEIACDATLSALVAAQAVGHALAHLDGKESVVTNGTMDVTPDWRWKRRSWNVHPQCRCMRNNPYSLTMVSAPNHD</sequence>
<feature type="compositionally biased region" description="Low complexity" evidence="1">
    <location>
        <begin position="276"/>
        <end position="330"/>
    </location>
</feature>
<organism evidence="3 4">
    <name type="scientific">Nonomuraea jiangxiensis</name>
    <dbReference type="NCBI Taxonomy" id="633440"/>
    <lineage>
        <taxon>Bacteria</taxon>
        <taxon>Bacillati</taxon>
        <taxon>Actinomycetota</taxon>
        <taxon>Actinomycetes</taxon>
        <taxon>Streptosporangiales</taxon>
        <taxon>Streptosporangiaceae</taxon>
        <taxon>Nonomuraea</taxon>
    </lineage>
</organism>
<dbReference type="Proteomes" id="UP000199202">
    <property type="component" value="Unassembled WGS sequence"/>
</dbReference>
<dbReference type="STRING" id="633440.SAMN05421869_10718"/>
<feature type="compositionally biased region" description="Basic and acidic residues" evidence="1">
    <location>
        <begin position="345"/>
        <end position="358"/>
    </location>
</feature>
<name>A0A1G8N4U7_9ACTN</name>
<dbReference type="SUPFAM" id="SSF69572">
    <property type="entry name" value="Activating enzymes of the ubiquitin-like proteins"/>
    <property type="match status" value="1"/>
</dbReference>
<reference evidence="3 4" key="1">
    <citation type="submission" date="2016-10" db="EMBL/GenBank/DDBJ databases">
        <authorList>
            <person name="de Groot N.N."/>
        </authorList>
    </citation>
    <scope>NUCLEOTIDE SEQUENCE [LARGE SCALE GENOMIC DNA]</scope>
    <source>
        <strain evidence="3 4">CGMCC 4.6533</strain>
    </source>
</reference>
<evidence type="ECO:0000256" key="1">
    <source>
        <dbReference type="SAM" id="MobiDB-lite"/>
    </source>
</evidence>
<dbReference type="EMBL" id="FNDJ01000007">
    <property type="protein sequence ID" value="SDI75224.1"/>
    <property type="molecule type" value="Genomic_DNA"/>
</dbReference>
<evidence type="ECO:0000313" key="3">
    <source>
        <dbReference type="EMBL" id="SDI75224.1"/>
    </source>
</evidence>
<dbReference type="GO" id="GO:0008641">
    <property type="term" value="F:ubiquitin-like modifier activating enzyme activity"/>
    <property type="evidence" value="ECO:0007669"/>
    <property type="project" value="InterPro"/>
</dbReference>